<evidence type="ECO:0000256" key="3">
    <source>
        <dbReference type="ARBA" id="ARBA00022475"/>
    </source>
</evidence>
<sequence length="390" mass="42170">MTDFTTLAPAPDPGPRPGAPEAPAAGEARGRSLSQLALRRLLRNRPAIAGLVVLVLVTLFSFVGPLFVAHGYDQIFTSYVAVPPSLTPRPTEARLAEAMTDAARRARAGVEGFAVAGHRFTATLTSDRPLDPRVTRYVDRAEEFDDTEVTGTAEDGRRLAIAGTVQRERFVFGTDASGRDLLPRVMVGGRISLTVGLLASLVSLVIGVAYGAIAGYAGGRVDNVMMRFIEILYSLPFVFMVIMLVVFFGRSFILIFLVIGLTEWLDMARIVRGQTLSLKRREFVAAAGAMGLTDWQIIRRHVIPNTIGPVIVFITVVVPKVILLESFLSFLGLGVQAPLTSWGALIADGTSTMQAAPWMLIIPAVFFVATLFSLNFLGDGLRDALDPKVR</sequence>
<evidence type="ECO:0000256" key="6">
    <source>
        <dbReference type="ARBA" id="ARBA00022856"/>
    </source>
</evidence>
<name>A0A916ZPC7_9HYPH</name>
<feature type="transmembrane region" description="Helical" evidence="12">
    <location>
        <begin position="47"/>
        <end position="69"/>
    </location>
</feature>
<evidence type="ECO:0000313" key="16">
    <source>
        <dbReference type="Proteomes" id="UP000644699"/>
    </source>
</evidence>
<dbReference type="CDD" id="cd06261">
    <property type="entry name" value="TM_PBP2"/>
    <property type="match status" value="1"/>
</dbReference>
<dbReference type="AlphaFoldDB" id="A0A916ZPC7"/>
<organism evidence="15 16">
    <name type="scientific">Aureimonas endophytica</name>
    <dbReference type="NCBI Taxonomy" id="2027858"/>
    <lineage>
        <taxon>Bacteria</taxon>
        <taxon>Pseudomonadati</taxon>
        <taxon>Pseudomonadota</taxon>
        <taxon>Alphaproteobacteria</taxon>
        <taxon>Hyphomicrobiales</taxon>
        <taxon>Aurantimonadaceae</taxon>
        <taxon>Aureimonas</taxon>
    </lineage>
</organism>
<dbReference type="GO" id="GO:0015031">
    <property type="term" value="P:protein transport"/>
    <property type="evidence" value="ECO:0007669"/>
    <property type="project" value="UniProtKB-KW"/>
</dbReference>
<evidence type="ECO:0000256" key="2">
    <source>
        <dbReference type="ARBA" id="ARBA00022448"/>
    </source>
</evidence>
<keyword evidence="2 12" id="KW-0813">Transport</keyword>
<dbReference type="InterPro" id="IPR050366">
    <property type="entry name" value="BP-dependent_transpt_permease"/>
</dbReference>
<protein>
    <recommendedName>
        <fullName evidence="11">Oligopeptide transport system permease protein OppC</fullName>
    </recommendedName>
</protein>
<dbReference type="Pfam" id="PF12911">
    <property type="entry name" value="OppC_N"/>
    <property type="match status" value="1"/>
</dbReference>
<dbReference type="Pfam" id="PF00528">
    <property type="entry name" value="BPD_transp_1"/>
    <property type="match status" value="1"/>
</dbReference>
<evidence type="ECO:0000256" key="7">
    <source>
        <dbReference type="ARBA" id="ARBA00022927"/>
    </source>
</evidence>
<keyword evidence="5 12" id="KW-0812">Transmembrane</keyword>
<keyword evidence="6" id="KW-0571">Peptide transport</keyword>
<evidence type="ECO:0000256" key="9">
    <source>
        <dbReference type="ARBA" id="ARBA00023136"/>
    </source>
</evidence>
<evidence type="ECO:0000256" key="11">
    <source>
        <dbReference type="ARBA" id="ARBA00072251"/>
    </source>
</evidence>
<proteinExistence type="inferred from homology"/>
<dbReference type="EMBL" id="BMIQ01000004">
    <property type="protein sequence ID" value="GGE07555.1"/>
    <property type="molecule type" value="Genomic_DNA"/>
</dbReference>
<dbReference type="PROSITE" id="PS50928">
    <property type="entry name" value="ABC_TM1"/>
    <property type="match status" value="1"/>
</dbReference>
<dbReference type="GO" id="GO:0055085">
    <property type="term" value="P:transmembrane transport"/>
    <property type="evidence" value="ECO:0007669"/>
    <property type="project" value="InterPro"/>
</dbReference>
<comment type="caution">
    <text evidence="15">The sequence shown here is derived from an EMBL/GenBank/DDBJ whole genome shotgun (WGS) entry which is preliminary data.</text>
</comment>
<reference evidence="15" key="2">
    <citation type="submission" date="2020-09" db="EMBL/GenBank/DDBJ databases">
        <authorList>
            <person name="Sun Q."/>
            <person name="Zhou Y."/>
        </authorList>
    </citation>
    <scope>NUCLEOTIDE SEQUENCE</scope>
    <source>
        <strain evidence="15">CGMCC 1.15367</strain>
    </source>
</reference>
<dbReference type="InterPro" id="IPR035906">
    <property type="entry name" value="MetI-like_sf"/>
</dbReference>
<dbReference type="PANTHER" id="PTHR43386:SF2">
    <property type="entry name" value="OLIGOPEPTIDE TRANSPORT SYSTEM PERMEASE PROTEIN OPPC"/>
    <property type="match status" value="1"/>
</dbReference>
<dbReference type="InterPro" id="IPR025966">
    <property type="entry name" value="OppC_N"/>
</dbReference>
<evidence type="ECO:0000256" key="5">
    <source>
        <dbReference type="ARBA" id="ARBA00022692"/>
    </source>
</evidence>
<dbReference type="PANTHER" id="PTHR43386">
    <property type="entry name" value="OLIGOPEPTIDE TRANSPORT SYSTEM PERMEASE PROTEIN APPC"/>
    <property type="match status" value="1"/>
</dbReference>
<keyword evidence="8 12" id="KW-1133">Transmembrane helix</keyword>
<feature type="transmembrane region" description="Helical" evidence="12">
    <location>
        <begin position="310"/>
        <end position="335"/>
    </location>
</feature>
<keyword evidence="7" id="KW-0653">Protein transport</keyword>
<evidence type="ECO:0000259" key="14">
    <source>
        <dbReference type="PROSITE" id="PS50928"/>
    </source>
</evidence>
<evidence type="ECO:0000313" key="15">
    <source>
        <dbReference type="EMBL" id="GGE07555.1"/>
    </source>
</evidence>
<dbReference type="GO" id="GO:0005886">
    <property type="term" value="C:plasma membrane"/>
    <property type="evidence" value="ECO:0007669"/>
    <property type="project" value="UniProtKB-SubCell"/>
</dbReference>
<keyword evidence="3" id="KW-1003">Cell membrane</keyword>
<evidence type="ECO:0000256" key="1">
    <source>
        <dbReference type="ARBA" id="ARBA00004429"/>
    </source>
</evidence>
<dbReference type="SUPFAM" id="SSF161098">
    <property type="entry name" value="MetI-like"/>
    <property type="match status" value="1"/>
</dbReference>
<keyword evidence="16" id="KW-1185">Reference proteome</keyword>
<keyword evidence="4" id="KW-0997">Cell inner membrane</keyword>
<accession>A0A916ZPC7</accession>
<evidence type="ECO:0000256" key="13">
    <source>
        <dbReference type="SAM" id="MobiDB-lite"/>
    </source>
</evidence>
<dbReference type="InterPro" id="IPR000515">
    <property type="entry name" value="MetI-like"/>
</dbReference>
<keyword evidence="9 12" id="KW-0472">Membrane</keyword>
<feature type="compositionally biased region" description="Pro residues" evidence="13">
    <location>
        <begin position="10"/>
        <end position="20"/>
    </location>
</feature>
<feature type="region of interest" description="Disordered" evidence="13">
    <location>
        <begin position="1"/>
        <end position="28"/>
    </location>
</feature>
<reference evidence="15" key="1">
    <citation type="journal article" date="2014" name="Int. J. Syst. Evol. Microbiol.">
        <title>Complete genome sequence of Corynebacterium casei LMG S-19264T (=DSM 44701T), isolated from a smear-ripened cheese.</title>
        <authorList>
            <consortium name="US DOE Joint Genome Institute (JGI-PGF)"/>
            <person name="Walter F."/>
            <person name="Albersmeier A."/>
            <person name="Kalinowski J."/>
            <person name="Ruckert C."/>
        </authorList>
    </citation>
    <scope>NUCLEOTIDE SEQUENCE</scope>
    <source>
        <strain evidence="15">CGMCC 1.15367</strain>
    </source>
</reference>
<evidence type="ECO:0000256" key="10">
    <source>
        <dbReference type="ARBA" id="ARBA00024202"/>
    </source>
</evidence>
<dbReference type="Gene3D" id="1.10.3720.10">
    <property type="entry name" value="MetI-like"/>
    <property type="match status" value="1"/>
</dbReference>
<comment type="subcellular location">
    <subcellularLocation>
        <location evidence="1">Cell inner membrane</location>
        <topology evidence="1">Multi-pass membrane protein</topology>
    </subcellularLocation>
    <subcellularLocation>
        <location evidence="12">Cell membrane</location>
        <topology evidence="12">Multi-pass membrane protein</topology>
    </subcellularLocation>
</comment>
<dbReference type="RefSeq" id="WP_188909513.1">
    <property type="nucleotide sequence ID" value="NZ_BMIQ01000004.1"/>
</dbReference>
<evidence type="ECO:0000256" key="12">
    <source>
        <dbReference type="RuleBase" id="RU363032"/>
    </source>
</evidence>
<dbReference type="GO" id="GO:0015833">
    <property type="term" value="P:peptide transport"/>
    <property type="evidence" value="ECO:0007669"/>
    <property type="project" value="UniProtKB-KW"/>
</dbReference>
<feature type="domain" description="ABC transmembrane type-1" evidence="14">
    <location>
        <begin position="189"/>
        <end position="378"/>
    </location>
</feature>
<feature type="transmembrane region" description="Helical" evidence="12">
    <location>
        <begin position="191"/>
        <end position="217"/>
    </location>
</feature>
<gene>
    <name evidence="15" type="ORF">GCM10011390_28250</name>
</gene>
<evidence type="ECO:0000256" key="8">
    <source>
        <dbReference type="ARBA" id="ARBA00022989"/>
    </source>
</evidence>
<feature type="transmembrane region" description="Helical" evidence="12">
    <location>
        <begin position="355"/>
        <end position="378"/>
    </location>
</feature>
<dbReference type="Proteomes" id="UP000644699">
    <property type="component" value="Unassembled WGS sequence"/>
</dbReference>
<evidence type="ECO:0000256" key="4">
    <source>
        <dbReference type="ARBA" id="ARBA00022519"/>
    </source>
</evidence>
<comment type="similarity">
    <text evidence="10">Belongs to the binding-protein-dependent transport system permease family. OppBC subfamily.</text>
</comment>
<feature type="transmembrane region" description="Helical" evidence="12">
    <location>
        <begin position="237"/>
        <end position="262"/>
    </location>
</feature>